<protein>
    <recommendedName>
        <fullName evidence="3">L-rhamnose mutarotase</fullName>
    </recommendedName>
</protein>
<evidence type="ECO:0000313" key="2">
    <source>
        <dbReference type="Proteomes" id="UP000605784"/>
    </source>
</evidence>
<name>A0A830GIG9_9EURY</name>
<dbReference type="Proteomes" id="UP000605784">
    <property type="component" value="Unassembled WGS sequence"/>
</dbReference>
<dbReference type="InterPro" id="IPR011008">
    <property type="entry name" value="Dimeric_a/b-barrel"/>
</dbReference>
<dbReference type="EMBL" id="BMOU01000001">
    <property type="protein sequence ID" value="GGN88605.1"/>
    <property type="molecule type" value="Genomic_DNA"/>
</dbReference>
<proteinExistence type="predicted"/>
<evidence type="ECO:0008006" key="3">
    <source>
        <dbReference type="Google" id="ProtNLM"/>
    </source>
</evidence>
<keyword evidence="2" id="KW-1185">Reference proteome</keyword>
<dbReference type="Pfam" id="PF05336">
    <property type="entry name" value="rhaM"/>
    <property type="match status" value="1"/>
</dbReference>
<dbReference type="InterPro" id="IPR008000">
    <property type="entry name" value="Rham/fucose_mutarotase"/>
</dbReference>
<dbReference type="Gene3D" id="3.30.70.100">
    <property type="match status" value="1"/>
</dbReference>
<gene>
    <name evidence="1" type="ORF">GCM10009030_08500</name>
</gene>
<organism evidence="1 2">
    <name type="scientific">Haloarcula pellucida</name>
    <dbReference type="NCBI Taxonomy" id="1427151"/>
    <lineage>
        <taxon>Archaea</taxon>
        <taxon>Methanobacteriati</taxon>
        <taxon>Methanobacteriota</taxon>
        <taxon>Stenosarchaea group</taxon>
        <taxon>Halobacteria</taxon>
        <taxon>Halobacteriales</taxon>
        <taxon>Haloarculaceae</taxon>
        <taxon>Haloarcula</taxon>
    </lineage>
</organism>
<reference evidence="1" key="2">
    <citation type="submission" date="2020-09" db="EMBL/GenBank/DDBJ databases">
        <authorList>
            <person name="Sun Q."/>
            <person name="Ohkuma M."/>
        </authorList>
    </citation>
    <scope>NUCLEOTIDE SEQUENCE</scope>
    <source>
        <strain evidence="1">JCM 17820</strain>
    </source>
</reference>
<dbReference type="AlphaFoldDB" id="A0A830GIG9"/>
<sequence>MPEDTERAVYVQRLDPDQREAYVEAHDDVPEAVTDAMERGGVEAFELYVRDDVAVCILECDDLDAYLDAVDGDEAVAEWERYTGQFKQSGVDADADPESGIPFMECIWRFEAEES</sequence>
<accession>A0A830GIG9</accession>
<evidence type="ECO:0000313" key="1">
    <source>
        <dbReference type="EMBL" id="GGN88605.1"/>
    </source>
</evidence>
<dbReference type="SUPFAM" id="SSF54909">
    <property type="entry name" value="Dimeric alpha+beta barrel"/>
    <property type="match status" value="1"/>
</dbReference>
<reference evidence="1" key="1">
    <citation type="journal article" date="2014" name="Int. J. Syst. Evol. Microbiol.">
        <title>Complete genome sequence of Corynebacterium casei LMG S-19264T (=DSM 44701T), isolated from a smear-ripened cheese.</title>
        <authorList>
            <consortium name="US DOE Joint Genome Institute (JGI-PGF)"/>
            <person name="Walter F."/>
            <person name="Albersmeier A."/>
            <person name="Kalinowski J."/>
            <person name="Ruckert C."/>
        </authorList>
    </citation>
    <scope>NUCLEOTIDE SEQUENCE</scope>
    <source>
        <strain evidence="1">JCM 17820</strain>
    </source>
</reference>
<comment type="caution">
    <text evidence="1">The sequence shown here is derived from an EMBL/GenBank/DDBJ whole genome shotgun (WGS) entry which is preliminary data.</text>
</comment>
<dbReference type="RefSeq" id="WP_188994852.1">
    <property type="nucleotide sequence ID" value="NZ_BMOU01000001.1"/>
</dbReference>
<dbReference type="GO" id="GO:0016857">
    <property type="term" value="F:racemase and epimerase activity, acting on carbohydrates and derivatives"/>
    <property type="evidence" value="ECO:0007669"/>
    <property type="project" value="InterPro"/>
</dbReference>